<dbReference type="EMBL" id="BORU01000005">
    <property type="protein sequence ID" value="GIO57956.1"/>
    <property type="molecule type" value="Genomic_DNA"/>
</dbReference>
<sequence length="74" mass="8074">MKTQAVALTDDQAATLIQRGSAVTLTIFEAELHDPERGTYIPAKSVSITNTNGLKQLRDLLNTMDLESKEVNVS</sequence>
<proteinExistence type="predicted"/>
<accession>A0ABQ4LN75</accession>
<dbReference type="Proteomes" id="UP000676601">
    <property type="component" value="Unassembled WGS sequence"/>
</dbReference>
<organism evidence="1 2">
    <name type="scientific">Paenibacillus cineris</name>
    <dbReference type="NCBI Taxonomy" id="237530"/>
    <lineage>
        <taxon>Bacteria</taxon>
        <taxon>Bacillati</taxon>
        <taxon>Bacillota</taxon>
        <taxon>Bacilli</taxon>
        <taxon>Bacillales</taxon>
        <taxon>Paenibacillaceae</taxon>
        <taxon>Paenibacillus</taxon>
    </lineage>
</organism>
<keyword evidence="2" id="KW-1185">Reference proteome</keyword>
<dbReference type="RefSeq" id="WP_212985975.1">
    <property type="nucleotide sequence ID" value="NZ_BORU01000005.1"/>
</dbReference>
<name>A0ABQ4LN75_9BACL</name>
<evidence type="ECO:0000313" key="2">
    <source>
        <dbReference type="Proteomes" id="UP000676601"/>
    </source>
</evidence>
<comment type="caution">
    <text evidence="1">The sequence shown here is derived from an EMBL/GenBank/DDBJ whole genome shotgun (WGS) entry which is preliminary data.</text>
</comment>
<evidence type="ECO:0000313" key="1">
    <source>
        <dbReference type="EMBL" id="GIO57956.1"/>
    </source>
</evidence>
<protein>
    <submittedName>
        <fullName evidence="1">Uncharacterized protein</fullName>
    </submittedName>
</protein>
<reference evidence="1 2" key="1">
    <citation type="submission" date="2021-03" db="EMBL/GenBank/DDBJ databases">
        <title>Antimicrobial resistance genes in bacteria isolated from Japanese honey, and their potential for conferring macrolide and lincosamide resistance in the American foulbrood pathogen Paenibacillus larvae.</title>
        <authorList>
            <person name="Okamoto M."/>
            <person name="Kumagai M."/>
            <person name="Kanamori H."/>
            <person name="Takamatsu D."/>
        </authorList>
    </citation>
    <scope>NUCLEOTIDE SEQUENCE [LARGE SCALE GENOMIC DNA]</scope>
    <source>
        <strain evidence="1 2">J21TS7</strain>
    </source>
</reference>
<gene>
    <name evidence="1" type="ORF">J21TS7_62740</name>
</gene>